<dbReference type="Gene3D" id="1.10.150.240">
    <property type="entry name" value="Putative phosphatase, domain 2"/>
    <property type="match status" value="1"/>
</dbReference>
<gene>
    <name evidence="1" type="ORF">A2827_03245</name>
</gene>
<evidence type="ECO:0000313" key="1">
    <source>
        <dbReference type="EMBL" id="OGZ58643.1"/>
    </source>
</evidence>
<dbReference type="InterPro" id="IPR036412">
    <property type="entry name" value="HAD-like_sf"/>
</dbReference>
<dbReference type="STRING" id="1802158.A2827_03245"/>
<evidence type="ECO:0008006" key="3">
    <source>
        <dbReference type="Google" id="ProtNLM"/>
    </source>
</evidence>
<proteinExistence type="predicted"/>
<comment type="caution">
    <text evidence="1">The sequence shown here is derived from an EMBL/GenBank/DDBJ whole genome shotgun (WGS) entry which is preliminary data.</text>
</comment>
<organism evidence="1 2">
    <name type="scientific">Candidatus Spechtbacteria bacterium RIFCSPHIGHO2_01_FULL_43_30</name>
    <dbReference type="NCBI Taxonomy" id="1802158"/>
    <lineage>
        <taxon>Bacteria</taxon>
        <taxon>Candidatus Spechtiibacteriota</taxon>
    </lineage>
</organism>
<reference evidence="1 2" key="1">
    <citation type="journal article" date="2016" name="Nat. Commun.">
        <title>Thousands of microbial genomes shed light on interconnected biogeochemical processes in an aquifer system.</title>
        <authorList>
            <person name="Anantharaman K."/>
            <person name="Brown C.T."/>
            <person name="Hug L.A."/>
            <person name="Sharon I."/>
            <person name="Castelle C.J."/>
            <person name="Probst A.J."/>
            <person name="Thomas B.C."/>
            <person name="Singh A."/>
            <person name="Wilkins M.J."/>
            <person name="Karaoz U."/>
            <person name="Brodie E.L."/>
            <person name="Williams K.H."/>
            <person name="Hubbard S.S."/>
            <person name="Banfield J.F."/>
        </authorList>
    </citation>
    <scope>NUCLEOTIDE SEQUENCE [LARGE SCALE GENOMIC DNA]</scope>
</reference>
<name>A0A1G2H831_9BACT</name>
<evidence type="ECO:0000313" key="2">
    <source>
        <dbReference type="Proteomes" id="UP000177932"/>
    </source>
</evidence>
<dbReference type="Gene3D" id="3.40.50.1000">
    <property type="entry name" value="HAD superfamily/HAD-like"/>
    <property type="match status" value="1"/>
</dbReference>
<dbReference type="Proteomes" id="UP000177932">
    <property type="component" value="Unassembled WGS sequence"/>
</dbReference>
<dbReference type="AlphaFoldDB" id="A0A1G2H831"/>
<dbReference type="InterPro" id="IPR023214">
    <property type="entry name" value="HAD_sf"/>
</dbReference>
<dbReference type="InterPro" id="IPR023198">
    <property type="entry name" value="PGP-like_dom2"/>
</dbReference>
<dbReference type="SUPFAM" id="SSF56784">
    <property type="entry name" value="HAD-like"/>
    <property type="match status" value="1"/>
</dbReference>
<protein>
    <recommendedName>
        <fullName evidence="3">Haloacid dehalogenase</fullName>
    </recommendedName>
</protein>
<sequence>MKIVLVFDADDTLWRTEWQYSKALADFFAYLYSEFRDITPNLNSLKQRFDEIDKKLFPEWGISRGRWYMAMREVYHEILSHIERKFGKEYLPTENARIRQEKQIFDIGDQPFNFRGQKWKEHAADLLEELRGREGYSLCLLTCCDEIVWIEKSAFLGVDKYFSNILVIPNRKTSADFVNVSGYGEGKNENILFYSIGNGANDILPALEISERWFGIHIPDRSTSPVFEKELGQDIYSSPRIEHPRVATLLSIAELKNFDFENFNSGSES</sequence>
<accession>A0A1G2H831</accession>
<dbReference type="EMBL" id="MHOD01000002">
    <property type="protein sequence ID" value="OGZ58643.1"/>
    <property type="molecule type" value="Genomic_DNA"/>
</dbReference>